<sequence length="151" mass="15914" precursor="true">MRNLVCLLVLAQASFFLGCNSPASVDGVVPTKGTVNYQGQPVAGATVTFAPDGSGRASSGFTDENGHFEMTTLQPNDGAMPGKYKVLISKSEVVGALSHEESIAYMEKNGKEPTISIKESLPVKYKTAKSSDLTADVTEGGENDFTFDLAD</sequence>
<keyword evidence="5" id="KW-1185">Reference proteome</keyword>
<reference evidence="3 5" key="1">
    <citation type="submission" date="2019-02" db="EMBL/GenBank/DDBJ databases">
        <title>Deep-cultivation of Planctomycetes and their phenomic and genomic characterization uncovers novel biology.</title>
        <authorList>
            <person name="Wiegand S."/>
            <person name="Jogler M."/>
            <person name="Boedeker C."/>
            <person name="Pinto D."/>
            <person name="Vollmers J."/>
            <person name="Rivas-Marin E."/>
            <person name="Kohn T."/>
            <person name="Peeters S.H."/>
            <person name="Heuer A."/>
            <person name="Rast P."/>
            <person name="Oberbeckmann S."/>
            <person name="Bunk B."/>
            <person name="Jeske O."/>
            <person name="Meyerdierks A."/>
            <person name="Storesund J.E."/>
            <person name="Kallscheuer N."/>
            <person name="Luecker S."/>
            <person name="Lage O.M."/>
            <person name="Pohl T."/>
            <person name="Merkel B.J."/>
            <person name="Hornburger P."/>
            <person name="Mueller R.-W."/>
            <person name="Bruemmer F."/>
            <person name="Labrenz M."/>
            <person name="Spormann A.M."/>
            <person name="Op Den Camp H."/>
            <person name="Overmann J."/>
            <person name="Amann R."/>
            <person name="Jetten M.S.M."/>
            <person name="Mascher T."/>
            <person name="Medema M.H."/>
            <person name="Devos D.P."/>
            <person name="Kaster A.-K."/>
            <person name="Ovreas L."/>
            <person name="Rohde M."/>
            <person name="Galperin M.Y."/>
            <person name="Jogler C."/>
        </authorList>
    </citation>
    <scope>NUCLEOTIDE SEQUENCE [LARGE SCALE GENOMIC DNA]</scope>
    <source>
        <strain evidence="3 5">Pla52o</strain>
    </source>
</reference>
<dbReference type="PROSITE" id="PS51257">
    <property type="entry name" value="PROKAR_LIPOPROTEIN"/>
    <property type="match status" value="1"/>
</dbReference>
<evidence type="ECO:0000313" key="4">
    <source>
        <dbReference type="EMBL" id="TWU20688.1"/>
    </source>
</evidence>
<dbReference type="OrthoDB" id="281179at2"/>
<dbReference type="Proteomes" id="UP000316304">
    <property type="component" value="Unassembled WGS sequence"/>
</dbReference>
<gene>
    <name evidence="3" type="ORF">Pla52o_45590</name>
    <name evidence="4" type="ORF">Pla52o_45670</name>
</gene>
<name>A0A5C6C7R2_9BACT</name>
<feature type="signal peptide" evidence="2">
    <location>
        <begin position="1"/>
        <end position="25"/>
    </location>
</feature>
<proteinExistence type="predicted"/>
<dbReference type="EMBL" id="SJPT01000008">
    <property type="protein sequence ID" value="TWU20688.1"/>
    <property type="molecule type" value="Genomic_DNA"/>
</dbReference>
<dbReference type="RefSeq" id="WP_146596570.1">
    <property type="nucleotide sequence ID" value="NZ_SJPT01000008.1"/>
</dbReference>
<feature type="region of interest" description="Disordered" evidence="1">
    <location>
        <begin position="128"/>
        <end position="151"/>
    </location>
</feature>
<dbReference type="SUPFAM" id="SSF49478">
    <property type="entry name" value="Cna protein B-type domain"/>
    <property type="match status" value="1"/>
</dbReference>
<dbReference type="AlphaFoldDB" id="A0A5C6C7R2"/>
<evidence type="ECO:0000313" key="3">
    <source>
        <dbReference type="EMBL" id="TWU20680.1"/>
    </source>
</evidence>
<dbReference type="EMBL" id="SJPT01000008">
    <property type="protein sequence ID" value="TWU20680.1"/>
    <property type="molecule type" value="Genomic_DNA"/>
</dbReference>
<dbReference type="Gene3D" id="2.60.40.1120">
    <property type="entry name" value="Carboxypeptidase-like, regulatory domain"/>
    <property type="match status" value="1"/>
</dbReference>
<evidence type="ECO:0000256" key="1">
    <source>
        <dbReference type="SAM" id="MobiDB-lite"/>
    </source>
</evidence>
<comment type="caution">
    <text evidence="3">The sequence shown here is derived from an EMBL/GenBank/DDBJ whole genome shotgun (WGS) entry which is preliminary data.</text>
</comment>
<evidence type="ECO:0000256" key="2">
    <source>
        <dbReference type="SAM" id="SignalP"/>
    </source>
</evidence>
<evidence type="ECO:0008006" key="6">
    <source>
        <dbReference type="Google" id="ProtNLM"/>
    </source>
</evidence>
<keyword evidence="2" id="KW-0732">Signal</keyword>
<organism evidence="3 5">
    <name type="scientific">Novipirellula galeiformis</name>
    <dbReference type="NCBI Taxonomy" id="2528004"/>
    <lineage>
        <taxon>Bacteria</taxon>
        <taxon>Pseudomonadati</taxon>
        <taxon>Planctomycetota</taxon>
        <taxon>Planctomycetia</taxon>
        <taxon>Pirellulales</taxon>
        <taxon>Pirellulaceae</taxon>
        <taxon>Novipirellula</taxon>
    </lineage>
</organism>
<protein>
    <recommendedName>
        <fullName evidence="6">Carboxypeptidase regulatory-like domain-containing protein</fullName>
    </recommendedName>
</protein>
<feature type="chain" id="PRO_5036367064" description="Carboxypeptidase regulatory-like domain-containing protein" evidence="2">
    <location>
        <begin position="26"/>
        <end position="151"/>
    </location>
</feature>
<accession>A0A5C6C7R2</accession>
<evidence type="ECO:0000313" key="5">
    <source>
        <dbReference type="Proteomes" id="UP000316304"/>
    </source>
</evidence>